<keyword evidence="2" id="KW-0328">Glycosyltransferase</keyword>
<dbReference type="SUPFAM" id="SSF53756">
    <property type="entry name" value="UDP-Glycosyltransferase/glycogen phosphorylase"/>
    <property type="match status" value="1"/>
</dbReference>
<evidence type="ECO:0000313" key="5">
    <source>
        <dbReference type="EMBL" id="MBB4016950.1"/>
    </source>
</evidence>
<evidence type="ECO:0000313" key="6">
    <source>
        <dbReference type="Proteomes" id="UP000577362"/>
    </source>
</evidence>
<name>A0A840BVE6_9HYPH</name>
<dbReference type="SUPFAM" id="SSF53448">
    <property type="entry name" value="Nucleotide-diphospho-sugar transferases"/>
    <property type="match status" value="1"/>
</dbReference>
<dbReference type="Pfam" id="PF00535">
    <property type="entry name" value="Glycos_transf_2"/>
    <property type="match status" value="1"/>
</dbReference>
<organism evidence="5 6">
    <name type="scientific">Chelatococcus caeni</name>
    <dbReference type="NCBI Taxonomy" id="1348468"/>
    <lineage>
        <taxon>Bacteria</taxon>
        <taxon>Pseudomonadati</taxon>
        <taxon>Pseudomonadota</taxon>
        <taxon>Alphaproteobacteria</taxon>
        <taxon>Hyphomicrobiales</taxon>
        <taxon>Chelatococcaceae</taxon>
        <taxon>Chelatococcus</taxon>
    </lineage>
</organism>
<gene>
    <name evidence="5" type="ORF">GGR16_001979</name>
</gene>
<dbReference type="Gene3D" id="3.90.550.10">
    <property type="entry name" value="Spore Coat Polysaccharide Biosynthesis Protein SpsA, Chain A"/>
    <property type="match status" value="1"/>
</dbReference>
<protein>
    <submittedName>
        <fullName evidence="5">GT2 family glycosyltransferase</fullName>
    </submittedName>
</protein>
<dbReference type="GO" id="GO:0016757">
    <property type="term" value="F:glycosyltransferase activity"/>
    <property type="evidence" value="ECO:0007669"/>
    <property type="project" value="UniProtKB-KW"/>
</dbReference>
<reference evidence="5 6" key="1">
    <citation type="submission" date="2020-08" db="EMBL/GenBank/DDBJ databases">
        <title>Genomic Encyclopedia of Type Strains, Phase IV (KMG-IV): sequencing the most valuable type-strain genomes for metagenomic binning, comparative biology and taxonomic classification.</title>
        <authorList>
            <person name="Goeker M."/>
        </authorList>
    </citation>
    <scope>NUCLEOTIDE SEQUENCE [LARGE SCALE GENOMIC DNA]</scope>
    <source>
        <strain evidence="5 6">DSM 103737</strain>
    </source>
</reference>
<dbReference type="PANTHER" id="PTHR43179">
    <property type="entry name" value="RHAMNOSYLTRANSFERASE WBBL"/>
    <property type="match status" value="1"/>
</dbReference>
<dbReference type="EMBL" id="JACIEN010000002">
    <property type="protein sequence ID" value="MBB4016950.1"/>
    <property type="molecule type" value="Genomic_DNA"/>
</dbReference>
<dbReference type="Proteomes" id="UP000577362">
    <property type="component" value="Unassembled WGS sequence"/>
</dbReference>
<evidence type="ECO:0000259" key="4">
    <source>
        <dbReference type="Pfam" id="PF00535"/>
    </source>
</evidence>
<evidence type="ECO:0000256" key="1">
    <source>
        <dbReference type="ARBA" id="ARBA00006739"/>
    </source>
</evidence>
<dbReference type="Gene3D" id="3.40.50.2000">
    <property type="entry name" value="Glycogen Phosphorylase B"/>
    <property type="match status" value="2"/>
</dbReference>
<dbReference type="RefSeq" id="WP_183316484.1">
    <property type="nucleotide sequence ID" value="NZ_JACIEN010000002.1"/>
</dbReference>
<keyword evidence="6" id="KW-1185">Reference proteome</keyword>
<dbReference type="AlphaFoldDB" id="A0A840BVE6"/>
<dbReference type="InterPro" id="IPR001173">
    <property type="entry name" value="Glyco_trans_2-like"/>
</dbReference>
<evidence type="ECO:0000256" key="3">
    <source>
        <dbReference type="ARBA" id="ARBA00022679"/>
    </source>
</evidence>
<comment type="caution">
    <text evidence="5">The sequence shown here is derived from an EMBL/GenBank/DDBJ whole genome shotgun (WGS) entry which is preliminary data.</text>
</comment>
<dbReference type="PANTHER" id="PTHR43179:SF12">
    <property type="entry name" value="GALACTOFURANOSYLTRANSFERASE GLFT2"/>
    <property type="match status" value="1"/>
</dbReference>
<accession>A0A840BVE6</accession>
<evidence type="ECO:0000256" key="2">
    <source>
        <dbReference type="ARBA" id="ARBA00022676"/>
    </source>
</evidence>
<comment type="similarity">
    <text evidence="1">Belongs to the glycosyltransferase 2 family.</text>
</comment>
<feature type="domain" description="Glycosyltransferase 2-like" evidence="4">
    <location>
        <begin position="304"/>
        <end position="409"/>
    </location>
</feature>
<sequence>MQQIVSRLAHGVRQQADRAGILSDLDSIVFACATKIIAACRYLVQVFRVLSFRARQYGAQWVYLLARRTLIGAGGYIAFLSINLLHHVPVVGHGIAITLSGLVLEKYGRWLCSVHFHRAPDQAGRLSGMRDLLRGNLTVVPIQFFDPAYYQRHFPGRSLITTEALLHFLLVGRWRRKSPTPWFSYPVYLKKNPDIAGWGGEPFRHFVTFGIAEGRCASDMFNPGGYLAANPDVAAGGMPALEHFVRYGQVERRRGVPLPPKPENPVFAGEDHDADHYLRKILALPRPGTMQHLFGWASRAAVDVIIPVYRGKCETITCLYRVLSAQNETASCVVVVDDCSPEEDLSDVLRLLAKKGYIRLIRNHENEGFVRSVNKAMQLHPVRDVILLNSDTEVFGDWIDRLRKAAHADARFGTVTPLTNNGTVCSYPFFNEDNDRLLEVPYAEIDRIAASVNAGEAIELPTAVGFCMYIKRGLIDRIGYFDAEAFGTGYGEENDFSLRAIDAGWKNIAAPNVFVRHLGATSFREERRERIEHAMRVIGERHPHYQAQVQAFLQADPLRHAREQIDRERLRRSCRARNVLVVSHIRGGGTEQHVREEMRRLEAAGYGVFRAVADPRFHDRFDIVGARVATMPMLSGIHTGLDLQLLQRLADDLAITEVHVHHIMDFGSRPASGVLNLLRHLQRPWRVVVHDYFGICPRINLIDAKGVYCGEPDSPACQACLQANPTEFGVPDIGAWRADYHELLAGAKAVVVPDEDVARRLKGYFPDIGFQIRPHDNVMPTPLLKRPRPGSRILRVGVLGAISAIKGFEKLLDCATDARLRGLPVEFIVIGYTENDGKAAQAGITVTGPYDNAAVLETIDALDIDVIFLPSVWPETYSYTLSLALRAARPIVLFDVGAAARRIRGLHGHKLVPLQYNGWRINNTILELLP</sequence>
<proteinExistence type="inferred from homology"/>
<dbReference type="InterPro" id="IPR029044">
    <property type="entry name" value="Nucleotide-diphossugar_trans"/>
</dbReference>
<keyword evidence="3 5" id="KW-0808">Transferase</keyword>